<evidence type="ECO:0000256" key="1">
    <source>
        <dbReference type="SAM" id="Phobius"/>
    </source>
</evidence>
<keyword evidence="1" id="KW-0472">Membrane</keyword>
<feature type="transmembrane region" description="Helical" evidence="1">
    <location>
        <begin position="137"/>
        <end position="154"/>
    </location>
</feature>
<evidence type="ECO:0000313" key="3">
    <source>
        <dbReference type="EMBL" id="QEZ70222.1"/>
    </source>
</evidence>
<proteinExistence type="predicted"/>
<feature type="transmembrane region" description="Helical" evidence="1">
    <location>
        <begin position="29"/>
        <end position="46"/>
    </location>
</feature>
<dbReference type="AlphaFoldDB" id="A0A5P3XIX8"/>
<organism evidence="3 4">
    <name type="scientific">Paraclostridium bifermentans</name>
    <name type="common">Clostridium bifermentans</name>
    <dbReference type="NCBI Taxonomy" id="1490"/>
    <lineage>
        <taxon>Bacteria</taxon>
        <taxon>Bacillati</taxon>
        <taxon>Bacillota</taxon>
        <taxon>Clostridia</taxon>
        <taxon>Peptostreptococcales</taxon>
        <taxon>Peptostreptococcaceae</taxon>
        <taxon>Paraclostridium</taxon>
    </lineage>
</organism>
<dbReference type="RefSeq" id="WP_025161603.1">
    <property type="nucleotide sequence ID" value="NZ_CP032452.1"/>
</dbReference>
<dbReference type="Proteomes" id="UP000326961">
    <property type="component" value="Chromosome"/>
</dbReference>
<evidence type="ECO:0000313" key="5">
    <source>
        <dbReference type="Proteomes" id="UP000573963"/>
    </source>
</evidence>
<evidence type="ECO:0000313" key="4">
    <source>
        <dbReference type="Proteomes" id="UP000326961"/>
    </source>
</evidence>
<dbReference type="EMBL" id="CP032452">
    <property type="protein sequence ID" value="QEZ70222.1"/>
    <property type="molecule type" value="Genomic_DNA"/>
</dbReference>
<reference evidence="3 4" key="1">
    <citation type="submission" date="2018-09" db="EMBL/GenBank/DDBJ databases">
        <title>A clostridial neurotoxin that targets Anopheles mosquitoes.</title>
        <authorList>
            <person name="Contreras E."/>
            <person name="Masuyer G."/>
            <person name="Qureshi N."/>
            <person name="Chawla S."/>
            <person name="Lim H.L."/>
            <person name="Chen J."/>
            <person name="Stenmark P."/>
            <person name="Gill S."/>
        </authorList>
    </citation>
    <scope>NUCLEOTIDE SEQUENCE [LARGE SCALE GENOMIC DNA]</scope>
    <source>
        <strain evidence="3 4">Cbm</strain>
    </source>
</reference>
<evidence type="ECO:0000313" key="2">
    <source>
        <dbReference type="EMBL" id="NME08277.1"/>
    </source>
</evidence>
<feature type="transmembrane region" description="Helical" evidence="1">
    <location>
        <begin position="5"/>
        <end position="23"/>
    </location>
</feature>
<dbReference type="EMBL" id="JABAFD010000001">
    <property type="protein sequence ID" value="NME08277.1"/>
    <property type="molecule type" value="Genomic_DNA"/>
</dbReference>
<feature type="transmembrane region" description="Helical" evidence="1">
    <location>
        <begin position="80"/>
        <end position="101"/>
    </location>
</feature>
<accession>A0A5P3XIX8</accession>
<reference evidence="2 5" key="2">
    <citation type="submission" date="2020-04" db="EMBL/GenBank/DDBJ databases">
        <authorList>
            <person name="Hitch T.C.A."/>
            <person name="Wylensek D."/>
            <person name="Clavel T."/>
        </authorList>
    </citation>
    <scope>NUCLEOTIDE SEQUENCE [LARGE SCALE GENOMIC DNA]</scope>
    <source>
        <strain evidence="2 5">Med78_4-601-WT-2</strain>
    </source>
</reference>
<keyword evidence="1" id="KW-0812">Transmembrane</keyword>
<feature type="transmembrane region" description="Helical" evidence="1">
    <location>
        <begin position="174"/>
        <end position="193"/>
    </location>
</feature>
<name>A0A5P3XIX8_PARBF</name>
<dbReference type="Proteomes" id="UP000573963">
    <property type="component" value="Unassembled WGS sequence"/>
</dbReference>
<feature type="transmembrane region" description="Helical" evidence="1">
    <location>
        <begin position="53"/>
        <end position="74"/>
    </location>
</feature>
<gene>
    <name evidence="3" type="ORF">D4A35_15465</name>
    <name evidence="2" type="ORF">HF875_02030</name>
</gene>
<keyword evidence="1" id="KW-1133">Transmembrane helix</keyword>
<sequence>MKKRLIGDALVYFIAPVVLFSIFKGESKIYSLMTTTMILIAYSMIIKYNQFRFNFSGLFFSIGYTFMQSLKIGLNEPYHIYIYNIYCLIIASIVIVILNLVDRNIFKQIYIDILKILNFSQIQIINSIKKNNLYKEFYKLTSIVIIHILILILVKSHSVFSLGKTGYLNNLNIEASICIIFFIGEAVLISKFIKNTKYILTKSNIKNIKFVTNESKIININKYKNINK</sequence>
<protein>
    <submittedName>
        <fullName evidence="3">Uncharacterized protein</fullName>
    </submittedName>
</protein>